<dbReference type="Proteomes" id="UP000632138">
    <property type="component" value="Unassembled WGS sequence"/>
</dbReference>
<comment type="caution">
    <text evidence="3">The sequence shown here is derived from an EMBL/GenBank/DDBJ whole genome shotgun (WGS) entry which is preliminary data.</text>
</comment>
<evidence type="ECO:0000313" key="4">
    <source>
        <dbReference type="Proteomes" id="UP000632138"/>
    </source>
</evidence>
<sequence>MYDDRIQQSLDSYSDHVRRNAHLYTAAEIRRRADRRRRNQAVGAAFAAVLIAAAGVGTVLHRSREPSGHYLPAGPTERGGRAGHGVTPSFPTGKPPQPARTSVDAASHPGQSSADAASRPAQTSAGASSHPAQSSADTSFRPAEAPSRTSDVSQLRDFGVDLETSVLIDVTDDGLDRWLQTGAGSLVDFTGTRTAVCT</sequence>
<protein>
    <submittedName>
        <fullName evidence="3">Uncharacterized protein</fullName>
    </submittedName>
</protein>
<feature type="region of interest" description="Disordered" evidence="1">
    <location>
        <begin position="64"/>
        <end position="153"/>
    </location>
</feature>
<proteinExistence type="predicted"/>
<dbReference type="EMBL" id="JAENHP010000053">
    <property type="protein sequence ID" value="MBM2623906.1"/>
    <property type="molecule type" value="Genomic_DNA"/>
</dbReference>
<evidence type="ECO:0000313" key="3">
    <source>
        <dbReference type="EMBL" id="MBM2623906.1"/>
    </source>
</evidence>
<organism evidence="3 4">
    <name type="scientific">Paractinoplanes ovalisporus</name>
    <dbReference type="NCBI Taxonomy" id="2810368"/>
    <lineage>
        <taxon>Bacteria</taxon>
        <taxon>Bacillati</taxon>
        <taxon>Actinomycetota</taxon>
        <taxon>Actinomycetes</taxon>
        <taxon>Micromonosporales</taxon>
        <taxon>Micromonosporaceae</taxon>
        <taxon>Paractinoplanes</taxon>
    </lineage>
</organism>
<keyword evidence="2" id="KW-0812">Transmembrane</keyword>
<evidence type="ECO:0000256" key="1">
    <source>
        <dbReference type="SAM" id="MobiDB-lite"/>
    </source>
</evidence>
<reference evidence="3 4" key="1">
    <citation type="submission" date="2021-01" db="EMBL/GenBank/DDBJ databases">
        <title>Actinoplanes sp. nov. LDG1-06 isolated from lichen.</title>
        <authorList>
            <person name="Saeng-In P."/>
            <person name="Phongsopitanun W."/>
            <person name="Kanchanasin P."/>
            <person name="Yuki M."/>
            <person name="Kudo T."/>
            <person name="Ohkuma M."/>
            <person name="Tanasupawat S."/>
        </authorList>
    </citation>
    <scope>NUCLEOTIDE SEQUENCE [LARGE SCALE GENOMIC DNA]</scope>
    <source>
        <strain evidence="3 4">LDG1-06</strain>
    </source>
</reference>
<accession>A0ABS2AVS3</accession>
<dbReference type="RefSeq" id="WP_203384257.1">
    <property type="nucleotide sequence ID" value="NZ_JAENHP010000053.1"/>
</dbReference>
<name>A0ABS2AVS3_9ACTN</name>
<feature type="compositionally biased region" description="Polar residues" evidence="1">
    <location>
        <begin position="109"/>
        <end position="138"/>
    </location>
</feature>
<keyword evidence="2" id="KW-0472">Membrane</keyword>
<gene>
    <name evidence="3" type="ORF">JIG36_51305</name>
</gene>
<evidence type="ECO:0000256" key="2">
    <source>
        <dbReference type="SAM" id="Phobius"/>
    </source>
</evidence>
<feature type="transmembrane region" description="Helical" evidence="2">
    <location>
        <begin position="41"/>
        <end position="60"/>
    </location>
</feature>
<keyword evidence="4" id="KW-1185">Reference proteome</keyword>
<keyword evidence="2" id="KW-1133">Transmembrane helix</keyword>